<organism evidence="1 2">
    <name type="scientific">Lasiodiplodia mahajangana</name>
    <dbReference type="NCBI Taxonomy" id="1108764"/>
    <lineage>
        <taxon>Eukaryota</taxon>
        <taxon>Fungi</taxon>
        <taxon>Dikarya</taxon>
        <taxon>Ascomycota</taxon>
        <taxon>Pezizomycotina</taxon>
        <taxon>Dothideomycetes</taxon>
        <taxon>Dothideomycetes incertae sedis</taxon>
        <taxon>Botryosphaeriales</taxon>
        <taxon>Botryosphaeriaceae</taxon>
        <taxon>Lasiodiplodia</taxon>
    </lineage>
</organism>
<protein>
    <submittedName>
        <fullName evidence="1">Uncharacterized protein</fullName>
    </submittedName>
</protein>
<evidence type="ECO:0000313" key="2">
    <source>
        <dbReference type="Proteomes" id="UP001153332"/>
    </source>
</evidence>
<dbReference type="Proteomes" id="UP001153332">
    <property type="component" value="Unassembled WGS sequence"/>
</dbReference>
<gene>
    <name evidence="1" type="ORF">O1611_g2717</name>
</gene>
<evidence type="ECO:0000313" key="1">
    <source>
        <dbReference type="EMBL" id="KAJ8130910.1"/>
    </source>
</evidence>
<comment type="caution">
    <text evidence="1">The sequence shown here is derived from an EMBL/GenBank/DDBJ whole genome shotgun (WGS) entry which is preliminary data.</text>
</comment>
<reference evidence="1" key="1">
    <citation type="submission" date="2022-12" db="EMBL/GenBank/DDBJ databases">
        <title>Genome Sequence of Lasiodiplodia mahajangana.</title>
        <authorList>
            <person name="Buettner E."/>
        </authorList>
    </citation>
    <scope>NUCLEOTIDE SEQUENCE</scope>
    <source>
        <strain evidence="1">VT137</strain>
    </source>
</reference>
<sequence length="428" mass="48676">MFNLSLAYGLKYAGASPGEIRDPVVDAHPEGARAQTIVDRALYSSVTMGTKRKAVDSDHELLKTGKFSDITVKCGDRTWNLHRAILTSRCEYFRAALEDGKFKEAQEQLIEIHDQDPNHVNWVIHYIYTEIGPKDLRVLFTDEQAVMNTCVDLFTVADYFTLDSLCDDACQVLADFIVDRAVRVYSELYPFVGYGYQGKEEMAELLEKHVTKEFLERFFSVVKKVYSIGSSSFTPLKHALLLYPSLTFCTTLREDVFGDTIFKDPELAEFGVDILKAVFGTGSVRKLLDKVQECALCRAETRGFIKFVVKRQDNAYTIDAWCRTCANRKYLTTPLPNIPFPEPKRRRVASSKKPCPNHPTNRKLPRLDRPDPTVRQQPLHHPLNPTAQQQPLPTAHLTRRQPINTNEPPVVRLVYPRNEGESDSSEGE</sequence>
<accession>A0ACC2JTR8</accession>
<keyword evidence="2" id="KW-1185">Reference proteome</keyword>
<name>A0ACC2JTR8_9PEZI</name>
<dbReference type="EMBL" id="JAPUUL010000399">
    <property type="protein sequence ID" value="KAJ8130910.1"/>
    <property type="molecule type" value="Genomic_DNA"/>
</dbReference>
<proteinExistence type="predicted"/>